<dbReference type="Gene3D" id="3.30.160.40">
    <property type="entry name" value="Porphobilinogen deaminase, C-terminal domain"/>
    <property type="match status" value="1"/>
</dbReference>
<keyword evidence="5" id="KW-1185">Reference proteome</keyword>
<dbReference type="InterPro" id="IPR036803">
    <property type="entry name" value="Porphobilinogen_deaminase_C_sf"/>
</dbReference>
<dbReference type="EMBL" id="JBHFEH010000029">
    <property type="protein sequence ID" value="KAL2052160.1"/>
    <property type="molecule type" value="Genomic_DNA"/>
</dbReference>
<name>A0ABR4B2M2_9LECA</name>
<organism evidence="4 5">
    <name type="scientific">Lepraria finkii</name>
    <dbReference type="NCBI Taxonomy" id="1340010"/>
    <lineage>
        <taxon>Eukaryota</taxon>
        <taxon>Fungi</taxon>
        <taxon>Dikarya</taxon>
        <taxon>Ascomycota</taxon>
        <taxon>Pezizomycotina</taxon>
        <taxon>Lecanoromycetes</taxon>
        <taxon>OSLEUM clade</taxon>
        <taxon>Lecanoromycetidae</taxon>
        <taxon>Lecanorales</taxon>
        <taxon>Lecanorineae</taxon>
        <taxon>Stereocaulaceae</taxon>
        <taxon>Lepraria</taxon>
    </lineage>
</organism>
<protein>
    <recommendedName>
        <fullName evidence="2">Pre-uroporphyrinogen synthase</fullName>
    </recommendedName>
</protein>
<feature type="region of interest" description="Disordered" evidence="3">
    <location>
        <begin position="1"/>
        <end position="23"/>
    </location>
</feature>
<proteinExistence type="predicted"/>
<accession>A0ABR4B2M2</accession>
<comment type="caution">
    <text evidence="4">The sequence shown here is derived from an EMBL/GenBank/DDBJ whole genome shotgun (WGS) entry which is preliminary data.</text>
</comment>
<reference evidence="4 5" key="1">
    <citation type="submission" date="2024-09" db="EMBL/GenBank/DDBJ databases">
        <title>Rethinking Asexuality: The Enigmatic Case of Functional Sexual Genes in Lepraria (Stereocaulaceae).</title>
        <authorList>
            <person name="Doellman M."/>
            <person name="Sun Y."/>
            <person name="Barcenas-Pena A."/>
            <person name="Lumbsch H.T."/>
            <person name="Grewe F."/>
        </authorList>
    </citation>
    <scope>NUCLEOTIDE SEQUENCE [LARGE SCALE GENOMIC DNA]</scope>
    <source>
        <strain evidence="4 5">Grewe 0041</strain>
    </source>
</reference>
<evidence type="ECO:0000256" key="1">
    <source>
        <dbReference type="ARBA" id="ARBA00023444"/>
    </source>
</evidence>
<evidence type="ECO:0000256" key="2">
    <source>
        <dbReference type="ARBA" id="ARBA00030685"/>
    </source>
</evidence>
<evidence type="ECO:0000256" key="3">
    <source>
        <dbReference type="SAM" id="MobiDB-lite"/>
    </source>
</evidence>
<dbReference type="Proteomes" id="UP001590951">
    <property type="component" value="Unassembled WGS sequence"/>
</dbReference>
<dbReference type="SUPFAM" id="SSF54782">
    <property type="entry name" value="Porphobilinogen deaminase (hydroxymethylbilane synthase), C-terminal domain"/>
    <property type="match status" value="1"/>
</dbReference>
<comment type="pathway">
    <text evidence="1">Porphyrin-containing compound metabolism.</text>
</comment>
<evidence type="ECO:0000313" key="4">
    <source>
        <dbReference type="EMBL" id="KAL2052160.1"/>
    </source>
</evidence>
<evidence type="ECO:0000313" key="5">
    <source>
        <dbReference type="Proteomes" id="UP001590951"/>
    </source>
</evidence>
<gene>
    <name evidence="4" type="ORF">ABVK25_007602</name>
</gene>
<sequence>MQEGESGDQASENDDALPAPSASEAHAAGGFLTMRAMVVSLDGKGCVEGSQRYFVNSDAEAEECAMKLYGELVEKGAEKILKEITLNRGMIRGQDGA</sequence>